<dbReference type="RefSeq" id="WP_214385481.1">
    <property type="nucleotide sequence ID" value="NZ_JAFLWW010000001.1"/>
</dbReference>
<dbReference type="Proteomes" id="UP001138921">
    <property type="component" value="Unassembled WGS sequence"/>
</dbReference>
<feature type="region of interest" description="Disordered" evidence="1">
    <location>
        <begin position="120"/>
        <end position="157"/>
    </location>
</feature>
<dbReference type="EMBL" id="JAFLWW010000001">
    <property type="protein sequence ID" value="MBT1154345.1"/>
    <property type="molecule type" value="Genomic_DNA"/>
</dbReference>
<feature type="compositionally biased region" description="Basic and acidic residues" evidence="1">
    <location>
        <begin position="132"/>
        <end position="154"/>
    </location>
</feature>
<proteinExistence type="predicted"/>
<gene>
    <name evidence="2" type="ORF">J1C56_01940</name>
</gene>
<organism evidence="2 3">
    <name type="scientific">Aminobacter anthyllidis</name>
    <dbReference type="NCBI Taxonomy" id="1035067"/>
    <lineage>
        <taxon>Bacteria</taxon>
        <taxon>Pseudomonadati</taxon>
        <taxon>Pseudomonadota</taxon>
        <taxon>Alphaproteobacteria</taxon>
        <taxon>Hyphomicrobiales</taxon>
        <taxon>Phyllobacteriaceae</taxon>
        <taxon>Aminobacter</taxon>
    </lineage>
</organism>
<protein>
    <submittedName>
        <fullName evidence="2">Uncharacterized protein</fullName>
    </submittedName>
</protein>
<reference evidence="2" key="2">
    <citation type="submission" date="2021-03" db="EMBL/GenBank/DDBJ databases">
        <authorList>
            <person name="Artuso I."/>
            <person name="Turrini P."/>
            <person name="Pirolo M."/>
            <person name="Lugli G.A."/>
            <person name="Ventura M."/>
            <person name="Visca P."/>
        </authorList>
    </citation>
    <scope>NUCLEOTIDE SEQUENCE</scope>
    <source>
        <strain evidence="2">LMG 26462</strain>
    </source>
</reference>
<evidence type="ECO:0000313" key="2">
    <source>
        <dbReference type="EMBL" id="MBT1154345.1"/>
    </source>
</evidence>
<evidence type="ECO:0000313" key="3">
    <source>
        <dbReference type="Proteomes" id="UP001138921"/>
    </source>
</evidence>
<comment type="caution">
    <text evidence="2">The sequence shown here is derived from an EMBL/GenBank/DDBJ whole genome shotgun (WGS) entry which is preliminary data.</text>
</comment>
<dbReference type="AlphaFoldDB" id="A0A9X1A6Q0"/>
<sequence>MSRIRSLHPGFFTDERMVTASFPARLVFLGLGVESDDKGIFEWKPITLKMRLFPADNIDVASMLSELEAVDAIRCYEVDGRKYGAIRNFRKYQRPKTPNDIHPITPEIRTYVLLPEVTSEKPQAEVTPFPQKGEKSPQMEEGRGREGKSGDFLKRASAQKKTAEGLIMGAFAND</sequence>
<name>A0A9X1A6Q0_9HYPH</name>
<keyword evidence="3" id="KW-1185">Reference proteome</keyword>
<accession>A0A9X1A6Q0</accession>
<evidence type="ECO:0000256" key="1">
    <source>
        <dbReference type="SAM" id="MobiDB-lite"/>
    </source>
</evidence>
<reference evidence="2" key="1">
    <citation type="journal article" date="2021" name="Microorganisms">
        <title>Phylogenomic Reconstruction and Metabolic Potential of the Genus Aminobacter.</title>
        <authorList>
            <person name="Artuso I."/>
            <person name="Turrini P."/>
            <person name="Pirolo M."/>
            <person name="Lugli G.A."/>
            <person name="Ventura M."/>
            <person name="Visca P."/>
        </authorList>
    </citation>
    <scope>NUCLEOTIDE SEQUENCE</scope>
    <source>
        <strain evidence="2">LMG 26462</strain>
    </source>
</reference>